<comment type="cofactor">
    <cofactor evidence="1">
        <name>FAD</name>
        <dbReference type="ChEBI" id="CHEBI:57692"/>
    </cofactor>
</comment>
<keyword evidence="2" id="KW-0285">Flavoprotein</keyword>
<accession>A0A062VBJ3</accession>
<dbReference type="eggNOG" id="COG0446">
    <property type="taxonomic scope" value="Bacteria"/>
</dbReference>
<protein>
    <submittedName>
        <fullName evidence="7">Pyridine nucleotide-disulfide oxidoreductase</fullName>
    </submittedName>
</protein>
<dbReference type="InterPro" id="IPR028202">
    <property type="entry name" value="Reductase_C"/>
</dbReference>
<dbReference type="InterPro" id="IPR016156">
    <property type="entry name" value="FAD/NAD-linked_Rdtase_dimer_sf"/>
</dbReference>
<evidence type="ECO:0000256" key="4">
    <source>
        <dbReference type="ARBA" id="ARBA00023002"/>
    </source>
</evidence>
<dbReference type="Gene3D" id="3.50.50.60">
    <property type="entry name" value="FAD/NAD(P)-binding domain"/>
    <property type="match status" value="2"/>
</dbReference>
<dbReference type="PATRIC" id="fig|1280954.3.peg.1083"/>
<dbReference type="Pfam" id="PF14759">
    <property type="entry name" value="Reductase_C"/>
    <property type="match status" value="1"/>
</dbReference>
<keyword evidence="8" id="KW-1185">Reference proteome</keyword>
<dbReference type="PRINTS" id="PR00411">
    <property type="entry name" value="PNDRDTASEI"/>
</dbReference>
<keyword evidence="4" id="KW-0560">Oxidoreductase</keyword>
<evidence type="ECO:0000256" key="1">
    <source>
        <dbReference type="ARBA" id="ARBA00001974"/>
    </source>
</evidence>
<dbReference type="OrthoDB" id="9768666at2"/>
<gene>
    <name evidence="7" type="ORF">HPO_05300</name>
</gene>
<organism evidence="7 8">
    <name type="scientific">Hyphomonas polymorpha PS728</name>
    <dbReference type="NCBI Taxonomy" id="1280954"/>
    <lineage>
        <taxon>Bacteria</taxon>
        <taxon>Pseudomonadati</taxon>
        <taxon>Pseudomonadota</taxon>
        <taxon>Alphaproteobacteria</taxon>
        <taxon>Hyphomonadales</taxon>
        <taxon>Hyphomonadaceae</taxon>
        <taxon>Hyphomonas</taxon>
    </lineage>
</organism>
<dbReference type="AlphaFoldDB" id="A0A062VBJ3"/>
<dbReference type="Gene3D" id="3.30.390.30">
    <property type="match status" value="1"/>
</dbReference>
<dbReference type="GO" id="GO:0005737">
    <property type="term" value="C:cytoplasm"/>
    <property type="evidence" value="ECO:0007669"/>
    <property type="project" value="TreeGrafter"/>
</dbReference>
<dbReference type="RefSeq" id="WP_035595330.1">
    <property type="nucleotide sequence ID" value="NZ_ARYM01000004.1"/>
</dbReference>
<dbReference type="SUPFAM" id="SSF55424">
    <property type="entry name" value="FAD/NAD-linked reductases, dimerisation (C-terminal) domain"/>
    <property type="match status" value="1"/>
</dbReference>
<dbReference type="GO" id="GO:0016651">
    <property type="term" value="F:oxidoreductase activity, acting on NAD(P)H"/>
    <property type="evidence" value="ECO:0007669"/>
    <property type="project" value="TreeGrafter"/>
</dbReference>
<sequence>MIPERILIAGAGQAAAQAVQSLRQGGYTGALTIVGEETALPYQRPPLSKAYMKGEMDEERLYFKPAAWYQDNNIEVILGAHATRIDRAARQLHIEHGGVLDYDALILATGSRPRKLPCQGADLANVHDLRTLSDVERIRPQMVEGRRMVIIGAGYIGLEAAAVARTMGLDVTVLEMAPRVLARVTSPVMSDFYAHEHTARGVKILTNTTLSHLEGKDGHVSAAVLADGTRLPADIVLAGIGILPNEELAKEAGIACANGILTDRDGRTSDPNVFAAGDCASRPLVHYGRMGRLESVHNAIEQGKLVAAAILGLPRPAEDCPWFWSDQYDLKLQIAGLSTDYDQIVLRGDPKARKFAAFYLRNGTLIAVDAVNSPPEFLASKKLIMTGAKIAPEMLSDTTLPMKDIAASSAGTGSGEAPH</sequence>
<evidence type="ECO:0000256" key="3">
    <source>
        <dbReference type="ARBA" id="ARBA00022827"/>
    </source>
</evidence>
<dbReference type="PRINTS" id="PR00368">
    <property type="entry name" value="FADPNR"/>
</dbReference>
<evidence type="ECO:0000259" key="6">
    <source>
        <dbReference type="Pfam" id="PF14759"/>
    </source>
</evidence>
<dbReference type="PANTHER" id="PTHR43557">
    <property type="entry name" value="APOPTOSIS-INDUCING FACTOR 1"/>
    <property type="match status" value="1"/>
</dbReference>
<feature type="domain" description="Reductase C-terminal" evidence="6">
    <location>
        <begin position="322"/>
        <end position="405"/>
    </location>
</feature>
<dbReference type="SUPFAM" id="SSF51905">
    <property type="entry name" value="FAD/NAD(P)-binding domain"/>
    <property type="match status" value="1"/>
</dbReference>
<comment type="caution">
    <text evidence="7">The sequence shown here is derived from an EMBL/GenBank/DDBJ whole genome shotgun (WGS) entry which is preliminary data.</text>
</comment>
<proteinExistence type="predicted"/>
<dbReference type="Proteomes" id="UP000027100">
    <property type="component" value="Unassembled WGS sequence"/>
</dbReference>
<keyword evidence="3" id="KW-0274">FAD</keyword>
<dbReference type="InterPro" id="IPR023753">
    <property type="entry name" value="FAD/NAD-binding_dom"/>
</dbReference>
<evidence type="ECO:0000256" key="2">
    <source>
        <dbReference type="ARBA" id="ARBA00022630"/>
    </source>
</evidence>
<name>A0A062VBJ3_9PROT</name>
<dbReference type="PANTHER" id="PTHR43557:SF2">
    <property type="entry name" value="RIESKE DOMAIN-CONTAINING PROTEIN-RELATED"/>
    <property type="match status" value="1"/>
</dbReference>
<evidence type="ECO:0000313" key="7">
    <source>
        <dbReference type="EMBL" id="KCZ99777.1"/>
    </source>
</evidence>
<dbReference type="InterPro" id="IPR050446">
    <property type="entry name" value="FAD-oxidoreductase/Apoptosis"/>
</dbReference>
<evidence type="ECO:0000259" key="5">
    <source>
        <dbReference type="Pfam" id="PF07992"/>
    </source>
</evidence>
<dbReference type="STRING" id="1280954.HPO_05300"/>
<reference evidence="7 8" key="1">
    <citation type="journal article" date="2014" name="Antonie Van Leeuwenhoek">
        <title>Hyphomonas beringensis sp. nov. and Hyphomonas chukchiensis sp. nov., isolated from surface seawater of the Bering Sea and Chukchi Sea.</title>
        <authorList>
            <person name="Li C."/>
            <person name="Lai Q."/>
            <person name="Li G."/>
            <person name="Dong C."/>
            <person name="Wang J."/>
            <person name="Liao Y."/>
            <person name="Shao Z."/>
        </authorList>
    </citation>
    <scope>NUCLEOTIDE SEQUENCE [LARGE SCALE GENOMIC DNA]</scope>
    <source>
        <strain evidence="7 8">PS728</strain>
    </source>
</reference>
<dbReference type="Pfam" id="PF07992">
    <property type="entry name" value="Pyr_redox_2"/>
    <property type="match status" value="1"/>
</dbReference>
<evidence type="ECO:0000313" key="8">
    <source>
        <dbReference type="Proteomes" id="UP000027100"/>
    </source>
</evidence>
<dbReference type="EMBL" id="ARYM01000004">
    <property type="protein sequence ID" value="KCZ99777.1"/>
    <property type="molecule type" value="Genomic_DNA"/>
</dbReference>
<dbReference type="InterPro" id="IPR036188">
    <property type="entry name" value="FAD/NAD-bd_sf"/>
</dbReference>
<feature type="domain" description="FAD/NAD(P)-binding" evidence="5">
    <location>
        <begin position="5"/>
        <end position="303"/>
    </location>
</feature>